<organism evidence="2 3">
    <name type="scientific">Aspergillus uvarum CBS 121591</name>
    <dbReference type="NCBI Taxonomy" id="1448315"/>
    <lineage>
        <taxon>Eukaryota</taxon>
        <taxon>Fungi</taxon>
        <taxon>Dikarya</taxon>
        <taxon>Ascomycota</taxon>
        <taxon>Pezizomycotina</taxon>
        <taxon>Eurotiomycetes</taxon>
        <taxon>Eurotiomycetidae</taxon>
        <taxon>Eurotiales</taxon>
        <taxon>Aspergillaceae</taxon>
        <taxon>Aspergillus</taxon>
        <taxon>Aspergillus subgen. Circumdati</taxon>
    </lineage>
</organism>
<dbReference type="VEuPathDB" id="FungiDB:BO82DRAFT_20035"/>
<keyword evidence="1" id="KW-0472">Membrane</keyword>
<dbReference type="GeneID" id="37133340"/>
<proteinExistence type="predicted"/>
<dbReference type="RefSeq" id="XP_025485785.1">
    <property type="nucleotide sequence ID" value="XM_025630599.1"/>
</dbReference>
<reference evidence="2 3" key="1">
    <citation type="submission" date="2016-12" db="EMBL/GenBank/DDBJ databases">
        <title>The genomes of Aspergillus section Nigri reveals drivers in fungal speciation.</title>
        <authorList>
            <consortium name="DOE Joint Genome Institute"/>
            <person name="Vesth T.C."/>
            <person name="Nybo J."/>
            <person name="Theobald S."/>
            <person name="Brandl J."/>
            <person name="Frisvad J.C."/>
            <person name="Nielsen K.F."/>
            <person name="Lyhne E.K."/>
            <person name="Kogle M.E."/>
            <person name="Kuo A."/>
            <person name="Riley R."/>
            <person name="Clum A."/>
            <person name="Nolan M."/>
            <person name="Lipzen A."/>
            <person name="Salamov A."/>
            <person name="Henrissat B."/>
            <person name="Wiebenga A."/>
            <person name="De Vries R.P."/>
            <person name="Grigoriev I.V."/>
            <person name="Mortensen U.H."/>
            <person name="Andersen M.R."/>
            <person name="Baker S.E."/>
        </authorList>
    </citation>
    <scope>NUCLEOTIDE SEQUENCE [LARGE SCALE GENOMIC DNA]</scope>
    <source>
        <strain evidence="2 3">CBS 121591</strain>
    </source>
</reference>
<gene>
    <name evidence="2" type="ORF">BO82DRAFT_20035</name>
</gene>
<accession>A0A319BSD1</accession>
<name>A0A319BSD1_9EURO</name>
<dbReference type="EMBL" id="KZ821784">
    <property type="protein sequence ID" value="PYH75585.1"/>
    <property type="molecule type" value="Genomic_DNA"/>
</dbReference>
<evidence type="ECO:0000313" key="3">
    <source>
        <dbReference type="Proteomes" id="UP000248340"/>
    </source>
</evidence>
<dbReference type="AlphaFoldDB" id="A0A319BSD1"/>
<feature type="transmembrane region" description="Helical" evidence="1">
    <location>
        <begin position="56"/>
        <end position="72"/>
    </location>
</feature>
<keyword evidence="1" id="KW-0812">Transmembrane</keyword>
<evidence type="ECO:0000313" key="2">
    <source>
        <dbReference type="EMBL" id="PYH75585.1"/>
    </source>
</evidence>
<keyword evidence="1" id="KW-1133">Transmembrane helix</keyword>
<evidence type="ECO:0000256" key="1">
    <source>
        <dbReference type="SAM" id="Phobius"/>
    </source>
</evidence>
<feature type="transmembrane region" description="Helical" evidence="1">
    <location>
        <begin position="27"/>
        <end position="49"/>
    </location>
</feature>
<sequence>MLFLSSFSFNFTSLFISVYHNSPGTSLGHACLLLGLFHFNSMIFFSILLSSPSHSAFLFGLFQTTVLLFLVIKSC</sequence>
<protein>
    <submittedName>
        <fullName evidence="2">Uncharacterized protein</fullName>
    </submittedName>
</protein>
<dbReference type="Proteomes" id="UP000248340">
    <property type="component" value="Unassembled WGS sequence"/>
</dbReference>
<keyword evidence="3" id="KW-1185">Reference proteome</keyword>